<dbReference type="Gene3D" id="3.30.70.1070">
    <property type="entry name" value="Sporulation related repeat"/>
    <property type="match status" value="1"/>
</dbReference>
<feature type="transmembrane region" description="Helical" evidence="2">
    <location>
        <begin position="16"/>
        <end position="35"/>
    </location>
</feature>
<name>A0A2M9Z7U4_9LEPT</name>
<feature type="compositionally biased region" description="Low complexity" evidence="1">
    <location>
        <begin position="52"/>
        <end position="68"/>
    </location>
</feature>
<dbReference type="GO" id="GO:0042834">
    <property type="term" value="F:peptidoglycan binding"/>
    <property type="evidence" value="ECO:0007669"/>
    <property type="project" value="InterPro"/>
</dbReference>
<feature type="domain" description="SPOR" evidence="3">
    <location>
        <begin position="150"/>
        <end position="223"/>
    </location>
</feature>
<dbReference type="InterPro" id="IPR007730">
    <property type="entry name" value="SPOR-like_dom"/>
</dbReference>
<dbReference type="RefSeq" id="WP_100760201.1">
    <property type="nucleotide sequence ID" value="NZ_NPDT01000010.1"/>
</dbReference>
<keyword evidence="2" id="KW-1133">Transmembrane helix</keyword>
<feature type="region of interest" description="Disordered" evidence="1">
    <location>
        <begin position="52"/>
        <end position="151"/>
    </location>
</feature>
<comment type="caution">
    <text evidence="4">The sequence shown here is derived from an EMBL/GenBank/DDBJ whole genome shotgun (WGS) entry which is preliminary data.</text>
</comment>
<keyword evidence="2" id="KW-0812">Transmembrane</keyword>
<sequence>MKEKVFYVINLDNKRITLLSLFLLGLLFSFFFLGVSVGRKRGQVQEDLALNSQGGLSSSSSSVSQNMEESVRISENKREEEVKFRNLPPGAEVVDLNSEVSPAKKEEPSKIEVEAPSHSSSEKKIVRREKESKKSVSVASKKVSQSRKVEKSDDDFFVQVAAFKTKEKADELKSSLGGKSYVKKTKNGYFTVRMGNFPSKDEAEKSMKRLPSNLKDKALVSKE</sequence>
<feature type="compositionally biased region" description="Basic and acidic residues" evidence="1">
    <location>
        <begin position="214"/>
        <end position="223"/>
    </location>
</feature>
<evidence type="ECO:0000259" key="3">
    <source>
        <dbReference type="PROSITE" id="PS51724"/>
    </source>
</evidence>
<evidence type="ECO:0000256" key="1">
    <source>
        <dbReference type="SAM" id="MobiDB-lite"/>
    </source>
</evidence>
<feature type="compositionally biased region" description="Basic and acidic residues" evidence="1">
    <location>
        <begin position="102"/>
        <end position="134"/>
    </location>
</feature>
<keyword evidence="4" id="KW-0132">Cell division</keyword>
<dbReference type="InterPro" id="IPR036680">
    <property type="entry name" value="SPOR-like_sf"/>
</dbReference>
<dbReference type="Pfam" id="PF05036">
    <property type="entry name" value="SPOR"/>
    <property type="match status" value="1"/>
</dbReference>
<dbReference type="GO" id="GO:0051301">
    <property type="term" value="P:cell division"/>
    <property type="evidence" value="ECO:0007669"/>
    <property type="project" value="UniProtKB-KW"/>
</dbReference>
<proteinExistence type="predicted"/>
<accession>A0A2M9Z7U4</accession>
<gene>
    <name evidence="4" type="ORF">CH371_18680</name>
</gene>
<reference evidence="4 5" key="1">
    <citation type="submission" date="2017-07" db="EMBL/GenBank/DDBJ databases">
        <title>Leptospira spp. isolated from tropical soils.</title>
        <authorList>
            <person name="Thibeaux R."/>
            <person name="Iraola G."/>
            <person name="Ferres I."/>
            <person name="Bierque E."/>
            <person name="Girault D."/>
            <person name="Soupe-Gilbert M.-E."/>
            <person name="Picardeau M."/>
            <person name="Goarant C."/>
        </authorList>
    </citation>
    <scope>NUCLEOTIDE SEQUENCE [LARGE SCALE GENOMIC DNA]</scope>
    <source>
        <strain evidence="4 5">FH2-C-A2</strain>
    </source>
</reference>
<feature type="compositionally biased region" description="Basic and acidic residues" evidence="1">
    <location>
        <begin position="69"/>
        <end position="84"/>
    </location>
</feature>
<dbReference type="SUPFAM" id="SSF110997">
    <property type="entry name" value="Sporulation related repeat"/>
    <property type="match status" value="1"/>
</dbReference>
<feature type="region of interest" description="Disordered" evidence="1">
    <location>
        <begin position="195"/>
        <end position="223"/>
    </location>
</feature>
<dbReference type="AlphaFoldDB" id="A0A2M9Z7U4"/>
<dbReference type="PROSITE" id="PS51724">
    <property type="entry name" value="SPOR"/>
    <property type="match status" value="1"/>
</dbReference>
<evidence type="ECO:0000313" key="5">
    <source>
        <dbReference type="Proteomes" id="UP000231912"/>
    </source>
</evidence>
<keyword evidence="4" id="KW-0131">Cell cycle</keyword>
<dbReference type="Proteomes" id="UP000231912">
    <property type="component" value="Unassembled WGS sequence"/>
</dbReference>
<keyword evidence="2" id="KW-0472">Membrane</keyword>
<evidence type="ECO:0000256" key="2">
    <source>
        <dbReference type="SAM" id="Phobius"/>
    </source>
</evidence>
<evidence type="ECO:0000313" key="4">
    <source>
        <dbReference type="EMBL" id="PJZ64437.1"/>
    </source>
</evidence>
<organism evidence="4 5">
    <name type="scientific">Leptospira wolffii</name>
    <dbReference type="NCBI Taxonomy" id="409998"/>
    <lineage>
        <taxon>Bacteria</taxon>
        <taxon>Pseudomonadati</taxon>
        <taxon>Spirochaetota</taxon>
        <taxon>Spirochaetia</taxon>
        <taxon>Leptospirales</taxon>
        <taxon>Leptospiraceae</taxon>
        <taxon>Leptospira</taxon>
    </lineage>
</organism>
<dbReference type="EMBL" id="NPDT01000010">
    <property type="protein sequence ID" value="PJZ64437.1"/>
    <property type="molecule type" value="Genomic_DNA"/>
</dbReference>
<protein>
    <submittedName>
        <fullName evidence="4">Cell division protein</fullName>
    </submittedName>
</protein>